<comment type="caution">
    <text evidence="1">The sequence shown here is derived from an EMBL/GenBank/DDBJ whole genome shotgun (WGS) entry which is preliminary data.</text>
</comment>
<reference evidence="1 2" key="2">
    <citation type="journal article" date="2022" name="Mol. Ecol. Resour.">
        <title>The genomes of chicory, endive, great burdock and yacon provide insights into Asteraceae paleo-polyploidization history and plant inulin production.</title>
        <authorList>
            <person name="Fan W."/>
            <person name="Wang S."/>
            <person name="Wang H."/>
            <person name="Wang A."/>
            <person name="Jiang F."/>
            <person name="Liu H."/>
            <person name="Zhao H."/>
            <person name="Xu D."/>
            <person name="Zhang Y."/>
        </authorList>
    </citation>
    <scope>NUCLEOTIDE SEQUENCE [LARGE SCALE GENOMIC DNA]</scope>
    <source>
        <strain evidence="2">cv. Yunnan</strain>
        <tissue evidence="1">Leaves</tissue>
    </source>
</reference>
<evidence type="ECO:0000313" key="2">
    <source>
        <dbReference type="Proteomes" id="UP001056120"/>
    </source>
</evidence>
<accession>A0ACB8ZE62</accession>
<reference evidence="2" key="1">
    <citation type="journal article" date="2022" name="Mol. Ecol. Resour.">
        <title>The genomes of chicory, endive, great burdock and yacon provide insights into Asteraceae palaeo-polyploidization history and plant inulin production.</title>
        <authorList>
            <person name="Fan W."/>
            <person name="Wang S."/>
            <person name="Wang H."/>
            <person name="Wang A."/>
            <person name="Jiang F."/>
            <person name="Liu H."/>
            <person name="Zhao H."/>
            <person name="Xu D."/>
            <person name="Zhang Y."/>
        </authorList>
    </citation>
    <scope>NUCLEOTIDE SEQUENCE [LARGE SCALE GENOMIC DNA]</scope>
    <source>
        <strain evidence="2">cv. Yunnan</strain>
    </source>
</reference>
<evidence type="ECO:0000313" key="1">
    <source>
        <dbReference type="EMBL" id="KAI3695908.1"/>
    </source>
</evidence>
<gene>
    <name evidence="1" type="ORF">L1987_78912</name>
</gene>
<dbReference type="Proteomes" id="UP001056120">
    <property type="component" value="Linkage Group LG26"/>
</dbReference>
<proteinExistence type="predicted"/>
<organism evidence="1 2">
    <name type="scientific">Smallanthus sonchifolius</name>
    <dbReference type="NCBI Taxonomy" id="185202"/>
    <lineage>
        <taxon>Eukaryota</taxon>
        <taxon>Viridiplantae</taxon>
        <taxon>Streptophyta</taxon>
        <taxon>Embryophyta</taxon>
        <taxon>Tracheophyta</taxon>
        <taxon>Spermatophyta</taxon>
        <taxon>Magnoliopsida</taxon>
        <taxon>eudicotyledons</taxon>
        <taxon>Gunneridae</taxon>
        <taxon>Pentapetalae</taxon>
        <taxon>asterids</taxon>
        <taxon>campanulids</taxon>
        <taxon>Asterales</taxon>
        <taxon>Asteraceae</taxon>
        <taxon>Asteroideae</taxon>
        <taxon>Heliantheae alliance</taxon>
        <taxon>Millerieae</taxon>
        <taxon>Smallanthus</taxon>
    </lineage>
</organism>
<sequence>MAAAAPPPPTVPAELNMDLPTSYPLFTRIRLAAKPDVPVIHKMIHQMAVFERLSDQCSATEPSLAATLFSKNNPFESFTVFLIEASTTPFPSSSSTGVNHKFIPIHKTLNLDLPISDPESEKFTSSTMEDDVIVAGFVLFFPNYSTFLAKPGFYIEDLFVRESYRRKGLGKMLLSAVAKQAVAMGYGRVEWVVLDWNVNAIKFYEQMGADVMQEWRVCRLTGDALQGYATASGTDGLDLI</sequence>
<protein>
    <submittedName>
        <fullName evidence="1">Uncharacterized protein</fullName>
    </submittedName>
</protein>
<dbReference type="EMBL" id="CM042043">
    <property type="protein sequence ID" value="KAI3695908.1"/>
    <property type="molecule type" value="Genomic_DNA"/>
</dbReference>
<name>A0ACB8ZE62_9ASTR</name>
<keyword evidence="2" id="KW-1185">Reference proteome</keyword>